<accession>A0A955RPI9</accession>
<evidence type="ECO:0000313" key="5">
    <source>
        <dbReference type="Proteomes" id="UP000701698"/>
    </source>
</evidence>
<evidence type="ECO:0000259" key="3">
    <source>
        <dbReference type="SMART" id="SM00560"/>
    </source>
</evidence>
<reference evidence="4" key="1">
    <citation type="submission" date="2020-04" db="EMBL/GenBank/DDBJ databases">
        <authorList>
            <person name="Zhang T."/>
        </authorList>
    </citation>
    <scope>NUCLEOTIDE SEQUENCE</scope>
    <source>
        <strain evidence="4">HKST-UBA01</strain>
    </source>
</reference>
<gene>
    <name evidence="4" type="ORF">KC571_02715</name>
</gene>
<reference evidence="4" key="2">
    <citation type="journal article" date="2021" name="Microbiome">
        <title>Successional dynamics and alternative stable states in a saline activated sludge microbial community over 9 years.</title>
        <authorList>
            <person name="Wang Y."/>
            <person name="Ye J."/>
            <person name="Ju F."/>
            <person name="Liu L."/>
            <person name="Boyd J.A."/>
            <person name="Deng Y."/>
            <person name="Parks D.H."/>
            <person name="Jiang X."/>
            <person name="Yin X."/>
            <person name="Woodcroft B.J."/>
            <person name="Tyson G.W."/>
            <person name="Hugenholtz P."/>
            <person name="Polz M.F."/>
            <person name="Zhang T."/>
        </authorList>
    </citation>
    <scope>NUCLEOTIDE SEQUENCE</scope>
    <source>
        <strain evidence="4">HKST-UBA01</strain>
    </source>
</reference>
<keyword evidence="2" id="KW-1015">Disulfide bond</keyword>
<keyword evidence="1" id="KW-0732">Signal</keyword>
<dbReference type="SMART" id="SM00560">
    <property type="entry name" value="LamGL"/>
    <property type="match status" value="5"/>
</dbReference>
<dbReference type="SUPFAM" id="SSF49899">
    <property type="entry name" value="Concanavalin A-like lectins/glucanases"/>
    <property type="match status" value="6"/>
</dbReference>
<dbReference type="InterPro" id="IPR006558">
    <property type="entry name" value="LamG-like"/>
</dbReference>
<evidence type="ECO:0000256" key="1">
    <source>
        <dbReference type="ARBA" id="ARBA00022729"/>
    </source>
</evidence>
<feature type="domain" description="LamG-like jellyroll fold" evidence="3">
    <location>
        <begin position="981"/>
        <end position="1120"/>
    </location>
</feature>
<dbReference type="Gene3D" id="2.60.120.200">
    <property type="match status" value="6"/>
</dbReference>
<feature type="domain" description="LamG-like jellyroll fold" evidence="3">
    <location>
        <begin position="513"/>
        <end position="651"/>
    </location>
</feature>
<feature type="domain" description="LamG-like jellyroll fold" evidence="3">
    <location>
        <begin position="285"/>
        <end position="435"/>
    </location>
</feature>
<proteinExistence type="predicted"/>
<evidence type="ECO:0000256" key="2">
    <source>
        <dbReference type="ARBA" id="ARBA00023157"/>
    </source>
</evidence>
<dbReference type="Proteomes" id="UP000701698">
    <property type="component" value="Unassembled WGS sequence"/>
</dbReference>
<comment type="caution">
    <text evidence="4">The sequence shown here is derived from an EMBL/GenBank/DDBJ whole genome shotgun (WGS) entry which is preliminary data.</text>
</comment>
<feature type="domain" description="LamG-like jellyroll fold" evidence="3">
    <location>
        <begin position="54"/>
        <end position="187"/>
    </location>
</feature>
<dbReference type="EMBL" id="JAGQKX010000062">
    <property type="protein sequence ID" value="MCA9390294.1"/>
    <property type="molecule type" value="Genomic_DNA"/>
</dbReference>
<dbReference type="InterPro" id="IPR013320">
    <property type="entry name" value="ConA-like_dom_sf"/>
</dbReference>
<dbReference type="PANTHER" id="PTHR42535">
    <property type="entry name" value="OOKINETE PROTEIN, PUTATIVE-RELATED"/>
    <property type="match status" value="1"/>
</dbReference>
<dbReference type="Pfam" id="PF13385">
    <property type="entry name" value="Laminin_G_3"/>
    <property type="match status" value="6"/>
</dbReference>
<dbReference type="PANTHER" id="PTHR42535:SF2">
    <property type="entry name" value="CHROMOSOME UNDETERMINED SCAFFOLD_146, WHOLE GENOME SHOTGUN SEQUENCE"/>
    <property type="match status" value="1"/>
</dbReference>
<name>A0A955RPI9_UNCKA</name>
<sequence length="1386" mass="148579">MEITVYYTVVLSNTGTITGATWQDESMCVSGRCLLFDGDSANVATTGEISALTNNFTFSSWIKWNGTDAENQTIFFNGDRETDGWNVRLDNSDSDQLSIVCENNDTVTSNTSLTQSKWHHLTVQRDSGTWKLYLDGVAQSLSGGTTCAPSTSTLQTVIGHADTAGTTQGFHGFMDEVKYYPYVRSEDQVKSDYNARGSVNGASVQLGPDNAWMSDNLIGYWKMEDNVSGNGQTITDHSGANNDGTTQDGGATLDCTVAGKFGRGCDFEGDGGDDSITMGDITVGDNYTLSAWINGDDFSADEATIISKWDNDNDRWTFMVATNGALAFIKNERAGAEATGCSNTSCGKQTAASAISTGTWHHVAATIALEGTSVVKIRLFIDGQEVAPSGDDDPFIFTPDGGDDPLLIARRQDNNDEFNGTIDDVRIYNRTLSSAEVRKLYNFAPGPIGYWPLDENTGTSITYDHSGNGFNGTMNGSMTESDWVRGKFGSALDFDSSNDYIAIADSDLLDMVDSWTISGWVYDNNSDLNHDWDHIIAKGNVFGGGNMPYNVAIGYNQIKYSVEVGGTPTGVQSFINSYVSSKEWFHFAIVVDDENDVANVYINGELVDSDSFVVNAVANSSEVTIGSEFGSEYWNGYLDEIRLYNYARTSGQIIEDLNGGHPIGGSPIGSQGGYWAFDEMYGDSANDTSSYGVVGDLGDSDTTCPAAGVDCPTWTANGKVNSALDFDGDDVIELDDYPYTYDHLNATERFSITAWIKSDTSGTDDGFIFGISSAGQIQYALYIGSGVLELVENNSTIATGTTNLNSSGATWYHVAATWDKDVNGGEAIVYVNGIPEGSGTQASSLTDYFQTIRIGLTAGGFTGFDGLIDEVKFYTSALTPEEVLIDMNSNAAADFGSKTQETNDIVDGAPNDPVLYLDFNENTGTSTVSDKSGFGNSMTMNGTMTESDWVQGPRGFGSALDLDGSDDYLSQASNTQNNISGATSVSVWVKFNTNEDFYIVSKAQDGTNKSYELSTNTGSSGPTVEFRTAATGTCLTWVSSGDTSELTLGEWYHVTGVYIPSTAIRIYLNGRLENENTTSIPATQCTNSSALEVGDQATFDGNLEGQIDEVKIFNAALTSAQVAYDYNRGLPVSWWQFDECQGSTAYDGTGGGSDGTINIAGGNEFTSLGTCESGTSTEMWNTGGNGKYNASVALDGGDEYVAIADNDKFSFGNNSSDRPFSVTGWVKYDQAENGLATVISKYNATGVELEYRMEISSSDHVSFDLVDDSTLGNIGRSASSFTLPNNQWFFVAMTYDGSGASSGMDIYIDGVIRDDANTDAGGYTAMENTTAPIWIGAQSIGGTIARELDGSIDDLRIYNYNLSSNQILNIMNYGSAAYFGPNEGSP</sequence>
<feature type="domain" description="LamG-like jellyroll fold" evidence="3">
    <location>
        <begin position="748"/>
        <end position="881"/>
    </location>
</feature>
<organism evidence="4 5">
    <name type="scientific">candidate division WWE3 bacterium</name>
    <dbReference type="NCBI Taxonomy" id="2053526"/>
    <lineage>
        <taxon>Bacteria</taxon>
        <taxon>Katanobacteria</taxon>
    </lineage>
</organism>
<protein>
    <submittedName>
        <fullName evidence="4">LamG domain-containing protein</fullName>
    </submittedName>
</protein>
<evidence type="ECO:0000313" key="4">
    <source>
        <dbReference type="EMBL" id="MCA9390294.1"/>
    </source>
</evidence>